<reference evidence="2 3" key="1">
    <citation type="submission" date="2018-05" db="EMBL/GenBank/DDBJ databases">
        <title>Genomic Encyclopedia of Type Strains, Phase IV (KMG-IV): sequencing the most valuable type-strain genomes for metagenomic binning, comparative biology and taxonomic classification.</title>
        <authorList>
            <person name="Goeker M."/>
        </authorList>
    </citation>
    <scope>NUCLEOTIDE SEQUENCE [LARGE SCALE GENOMIC DNA]</scope>
    <source>
        <strain evidence="2 3">DSM 103371</strain>
    </source>
</reference>
<comment type="caution">
    <text evidence="2">The sequence shown here is derived from an EMBL/GenBank/DDBJ whole genome shotgun (WGS) entry which is preliminary data.</text>
</comment>
<dbReference type="Proteomes" id="UP000245390">
    <property type="component" value="Unassembled WGS sequence"/>
</dbReference>
<accession>A0A316GAH5</accession>
<dbReference type="Pfam" id="PF00117">
    <property type="entry name" value="GATase"/>
    <property type="match status" value="1"/>
</dbReference>
<organism evidence="2 3">
    <name type="scientific">Silicimonas algicola</name>
    <dbReference type="NCBI Taxonomy" id="1826607"/>
    <lineage>
        <taxon>Bacteria</taxon>
        <taxon>Pseudomonadati</taxon>
        <taxon>Pseudomonadota</taxon>
        <taxon>Alphaproteobacteria</taxon>
        <taxon>Rhodobacterales</taxon>
        <taxon>Paracoccaceae</taxon>
    </lineage>
</organism>
<gene>
    <name evidence="2" type="ORF">C8D95_103253</name>
</gene>
<dbReference type="PANTHER" id="PTHR42695">
    <property type="entry name" value="GLUTAMINE AMIDOTRANSFERASE YLR126C-RELATED"/>
    <property type="match status" value="1"/>
</dbReference>
<dbReference type="RefSeq" id="WP_109758766.1">
    <property type="nucleotide sequence ID" value="NZ_CP034588.1"/>
</dbReference>
<sequence>MTRVLILQLRPEDEASDGEFRAFLDKGGLDESQVRRIRMEQGPLPRDVSLDDFGAVIVGGGPGCVSDDPATRDPVEARAEAELLALMPKIVGRDLPFLGCCYGIGLLAHHLGGEVSKAQYGEPVSAVTCEVTEEGRSDPLLRGLPDRFAALVGHKEAVQALPPGAVHLAGSEGCPFQMIRAGRNVYATQFHPEADGQVFADRIRIYRNRGYFDPEAAEDLTRACLSAEVTVPERILRRFVETYVRSGVPSPS</sequence>
<dbReference type="InterPro" id="IPR029062">
    <property type="entry name" value="Class_I_gatase-like"/>
</dbReference>
<evidence type="ECO:0000313" key="3">
    <source>
        <dbReference type="Proteomes" id="UP000245390"/>
    </source>
</evidence>
<dbReference type="GO" id="GO:0005829">
    <property type="term" value="C:cytosol"/>
    <property type="evidence" value="ECO:0007669"/>
    <property type="project" value="TreeGrafter"/>
</dbReference>
<dbReference type="Gene3D" id="3.40.50.880">
    <property type="match status" value="1"/>
</dbReference>
<dbReference type="AlphaFoldDB" id="A0A316GAH5"/>
<evidence type="ECO:0000313" key="2">
    <source>
        <dbReference type="EMBL" id="PWK57016.1"/>
    </source>
</evidence>
<proteinExistence type="predicted"/>
<protein>
    <submittedName>
        <fullName evidence="2">GMP synthase (Glutamine-hydrolysing)</fullName>
    </submittedName>
</protein>
<name>A0A316GAH5_9RHOB</name>
<dbReference type="CDD" id="cd01741">
    <property type="entry name" value="GATase1_1"/>
    <property type="match status" value="1"/>
</dbReference>
<dbReference type="InterPro" id="IPR017926">
    <property type="entry name" value="GATASE"/>
</dbReference>
<keyword evidence="3" id="KW-1185">Reference proteome</keyword>
<dbReference type="SUPFAM" id="SSF52317">
    <property type="entry name" value="Class I glutamine amidotransferase-like"/>
    <property type="match status" value="1"/>
</dbReference>
<dbReference type="KEGG" id="salo:EF888_09470"/>
<dbReference type="InterPro" id="IPR044992">
    <property type="entry name" value="ChyE-like"/>
</dbReference>
<evidence type="ECO:0000259" key="1">
    <source>
        <dbReference type="Pfam" id="PF00117"/>
    </source>
</evidence>
<dbReference type="PROSITE" id="PS51273">
    <property type="entry name" value="GATASE_TYPE_1"/>
    <property type="match status" value="1"/>
</dbReference>
<dbReference type="OrthoDB" id="9794816at2"/>
<dbReference type="PANTHER" id="PTHR42695:SF5">
    <property type="entry name" value="GLUTAMINE AMIDOTRANSFERASE YLR126C-RELATED"/>
    <property type="match status" value="1"/>
</dbReference>
<dbReference type="EMBL" id="QGGV01000003">
    <property type="protein sequence ID" value="PWK57016.1"/>
    <property type="molecule type" value="Genomic_DNA"/>
</dbReference>
<dbReference type="NCBIfam" id="NF005743">
    <property type="entry name" value="PRK07567.1"/>
    <property type="match status" value="1"/>
</dbReference>
<feature type="domain" description="Glutamine amidotransferase" evidence="1">
    <location>
        <begin position="50"/>
        <end position="198"/>
    </location>
</feature>